<protein>
    <submittedName>
        <fullName evidence="1">Uncharacterized protein</fullName>
    </submittedName>
</protein>
<sequence length="1149" mass="128658">MAQRSAAPLRVTVPSRYPAAALISTSPLTSKFKFPFSPALTPTPNPRLRPNETPAWIVTILQLIPLYMLNRWLNASAVSPSLAPFVFVALFSSAAGVWFFQQPWKGRPLTSQQWGFLLAHGGVLALSTMLRFEGLRFCGPLTTVLGEYAGAVVGKWLLNSIMKGSGRSGVRGLMAIMTGIFLLSQGWAIDSCFPLSIKDKSRLGFLSSKIRNYGSESEGSNSDAWVEEKNCVRMLHILAPIMAGLLLSLYKASVLRTSLKSVPKKRLQTLSITLAAFLSFPLTVLQWDNQVMLDSSAFWPLCSMVGLGMLQVLYGDSYLEEKLTVSPLSSKHYLITACGICLLELWYGLDISLIGFVFCTFLLGVGVRELTFSVGGISWESIADQESAYMFATLVKSPFHHLMKDRKSRKIALFLLINTSFMVVEFIFGFLSNSLGLISDACHMLFDCAALAIGLYASYISRLPANEKFNYGYGRFEVLSGYANAVFLILVASLIVLESLERILDPPEISTESLLVVSVGGLLVNMIGLVFFHDEHHHAHGSDSCSHSHSNDQAHKHDQSHAEHTHDHAHGCKSGHSNLHKHKHDDGHSHEHHHEFEFHSHRNEQMHNCDHSNTGEQMHDHANGCESGHSHHHEHKQDAGHSHDHHHGHELESHCHRNDKCDQSHTEHTHDHAHSHHTEHKHDAGHSHEHHHDREFEFHSHDENSCNSHIHGEEPESYQTPHDKHQHDHMGSFKLHVPFHFHDHSSKLDNIHNHEHQSERLSPRGPIRGEAVFGNGNIGHSSVDNSRGKTTSTGTSAATQHRDNKLHCSSHNHHAPVNSWTNVNGTHSPQLRISTANCEQSEQVVVYPISDKHLVSQISSQQISSTNNEDEINGHKCQHQHVASQKDHVTSHSDHAFCSHPHTDAHHYDDKDHPHCGIKEQVKVHTQELHRSHGGLHVHCEHLHSDHSIDSKVQCEHGDHIIKPSYQDESVPVKIKSVDLSDCLHHLHDDHDDHHETSHRDHAHIDHNMEGIFLHVLADTLGSVGVVISTILIKYKGWLLTDPACSIFISLLIISSVIPLVRNSAEILLQRSPRSYEGTLKRILKKLDKIQGVTGFHRLHIWSFTNKEVVSSLQIHATSGVNKVSLRREVLHLFEDAGITDITVQIEDT</sequence>
<gene>
    <name evidence="1" type="ORF">O6H91_18G021200</name>
</gene>
<evidence type="ECO:0000313" key="1">
    <source>
        <dbReference type="EMBL" id="KAJ7522652.1"/>
    </source>
</evidence>
<organism evidence="1 2">
    <name type="scientific">Diphasiastrum complanatum</name>
    <name type="common">Issler's clubmoss</name>
    <name type="synonym">Lycopodium complanatum</name>
    <dbReference type="NCBI Taxonomy" id="34168"/>
    <lineage>
        <taxon>Eukaryota</taxon>
        <taxon>Viridiplantae</taxon>
        <taxon>Streptophyta</taxon>
        <taxon>Embryophyta</taxon>
        <taxon>Tracheophyta</taxon>
        <taxon>Lycopodiopsida</taxon>
        <taxon>Lycopodiales</taxon>
        <taxon>Lycopodiaceae</taxon>
        <taxon>Lycopodioideae</taxon>
        <taxon>Diphasiastrum</taxon>
    </lineage>
</organism>
<accession>A0ACC2AYQ5</accession>
<reference evidence="2" key="1">
    <citation type="journal article" date="2024" name="Proc. Natl. Acad. Sci. U.S.A.">
        <title>Extraordinary preservation of gene collinearity over three hundred million years revealed in homosporous lycophytes.</title>
        <authorList>
            <person name="Li C."/>
            <person name="Wickell D."/>
            <person name="Kuo L.Y."/>
            <person name="Chen X."/>
            <person name="Nie B."/>
            <person name="Liao X."/>
            <person name="Peng D."/>
            <person name="Ji J."/>
            <person name="Jenkins J."/>
            <person name="Williams M."/>
            <person name="Shu S."/>
            <person name="Plott C."/>
            <person name="Barry K."/>
            <person name="Rajasekar S."/>
            <person name="Grimwood J."/>
            <person name="Han X."/>
            <person name="Sun S."/>
            <person name="Hou Z."/>
            <person name="He W."/>
            <person name="Dai G."/>
            <person name="Sun C."/>
            <person name="Schmutz J."/>
            <person name="Leebens-Mack J.H."/>
            <person name="Li F.W."/>
            <person name="Wang L."/>
        </authorList>
    </citation>
    <scope>NUCLEOTIDE SEQUENCE [LARGE SCALE GENOMIC DNA]</scope>
    <source>
        <strain evidence="2">cv. PW_Plant_1</strain>
    </source>
</reference>
<dbReference type="EMBL" id="CM055109">
    <property type="protein sequence ID" value="KAJ7522652.1"/>
    <property type="molecule type" value="Genomic_DNA"/>
</dbReference>
<name>A0ACC2AYQ5_DIPCM</name>
<evidence type="ECO:0000313" key="2">
    <source>
        <dbReference type="Proteomes" id="UP001162992"/>
    </source>
</evidence>
<keyword evidence="2" id="KW-1185">Reference proteome</keyword>
<proteinExistence type="predicted"/>
<dbReference type="Proteomes" id="UP001162992">
    <property type="component" value="Chromosome 18"/>
</dbReference>
<comment type="caution">
    <text evidence="1">The sequence shown here is derived from an EMBL/GenBank/DDBJ whole genome shotgun (WGS) entry which is preliminary data.</text>
</comment>